<feature type="region of interest" description="CD4-binding loop" evidence="33">
    <location>
        <begin position="368"/>
        <end position="378"/>
    </location>
</feature>
<evidence type="ECO:0000256" key="10">
    <source>
        <dbReference type="ARBA" id="ARBA00022570"/>
    </source>
</evidence>
<keyword evidence="30 33" id="KW-0449">Lipoprotein</keyword>
<keyword evidence="18 33" id="KW-0946">Virion</keyword>
<evidence type="ECO:0000256" key="6">
    <source>
        <dbReference type="ARBA" id="ARBA00004650"/>
    </source>
</evidence>
<feature type="transmembrane region" description="Helical" evidence="34">
    <location>
        <begin position="20"/>
        <end position="41"/>
    </location>
</feature>
<evidence type="ECO:0000256" key="25">
    <source>
        <dbReference type="ARBA" id="ARBA00023136"/>
    </source>
</evidence>
<dbReference type="InterPro" id="IPR000328">
    <property type="entry name" value="GP41-like"/>
</dbReference>
<dbReference type="GO" id="GO:0052031">
    <property type="term" value="P:symbiont-mediated perturbation of host defense response"/>
    <property type="evidence" value="ECO:0007669"/>
    <property type="project" value="UniProtKB-UniRule"/>
</dbReference>
<evidence type="ECO:0000256" key="22">
    <source>
        <dbReference type="ARBA" id="ARBA00022989"/>
    </source>
</evidence>
<comment type="similarity">
    <text evidence="33">Belongs to the HIV-1 env protein family.</text>
</comment>
<comment type="domain">
    <text evidence="33">The CD4-binding region is targeted by the antibody b12.</text>
</comment>
<dbReference type="InterPro" id="IPR000777">
    <property type="entry name" value="HIV1_Gp120"/>
</dbReference>
<keyword evidence="19 33" id="KW-1043">Host membrane</keyword>
<evidence type="ECO:0000256" key="34">
    <source>
        <dbReference type="RuleBase" id="RU363095"/>
    </source>
</evidence>
<dbReference type="HAMAP" id="MF_04083">
    <property type="entry name" value="HIV_ENV"/>
    <property type="match status" value="1"/>
</dbReference>
<evidence type="ECO:0000256" key="24">
    <source>
        <dbReference type="ARBA" id="ARBA00023054"/>
    </source>
</evidence>
<evidence type="ECO:0000313" key="38">
    <source>
        <dbReference type="EMBL" id="AAG36987.1"/>
    </source>
</evidence>
<evidence type="ECO:0000256" key="17">
    <source>
        <dbReference type="ARBA" id="ARBA00022804"/>
    </source>
</evidence>
<comment type="PTM">
    <text evidence="33">Palmitoylation of the transmembrane protein and of Env polyprotein (prior to its proteolytic cleavage) is essential for their association with host cell membrane lipid rafts. Palmitoylation is therefore required for envelope trafficking to classical lipid rafts, but not for viral replication.</text>
</comment>
<sequence length="861" mass="98210">MRVKEIRRNCQRLWRWGTMLLGMLMICSATEQLWVTVYYGVPVWKEATTTLFCASDAKAYVTEKHNVWATHACVPTDPNPQEVVLENVTENFNMWKNNMVEQMHEDIISLWEQSLKPCVKLTPLCVTLNCTDKLRNDTSGTNSSSWEKVQKGEIKNCSFNITTGIRGRVQEYSLFYKLDVIPIDSRNNSNNSTEFSRYRLISCNTSVITQACPKVSFEPIPIHYCAPAGFAILKCNDKKFNGTGPCKNVSTVQCTHGIKPVVSTQLLLNGSLAEEEVVIRSENFTNNVKSIIVQLNKSVVINCTRPNNNTRKSIHIGAGKALYTGEIIGDIRQAHCNLSRAQWNNTLKQIVIKLREQFGNKTIVFNQSSGGDVEIVMHSFNCGGEFFYCNSTQLFNSTWNGNDTWNDTWKDTTNDNITLPCRIKQIVNMWQKVGKAMYAPPIRGQIRCSSKITGLLLTRDGGTNGTNETETFRPGGGNMKDNWRSELYKYKVVKIEPLGIAPTKAKRRVVQREKRAVGTIGAMFLGFLGAAGSTMGAASLTLTVQARLLLSGIVQQQNNLLRAIEAQQHLLQLTVWGIKQLQARVLAVERYLRDQQLLGIWGCSGRLICTTNVPWNTSWSNRSLNYIWDNMTWMQWDREINNYTDYIYTLLEDAQNQQEKNEQELLELDKWASLWNWFDITNWLWYIKIFIMIVGGLIGLRIVFAVLSIVNRVRQGYSPLSLQTHLPARRGPDRPEGIGEEGGERDRDRSVRLVHGFLALVWEDLRSLCLFSYHRLRDLLLIAARTVEILGQRGWEALKYWWNLLLYWSLELKNSAVSLVDTIAIAVAEGTDRIIEIARRIFRAFLHIPTRIRQGLERALL</sequence>
<evidence type="ECO:0000256" key="2">
    <source>
        <dbReference type="ARBA" id="ARBA00004433"/>
    </source>
</evidence>
<evidence type="ECO:0000256" key="12">
    <source>
        <dbReference type="ARBA" id="ARBA00022595"/>
    </source>
</evidence>
<keyword evidence="9 33" id="KW-1032">Host cell membrane</keyword>
<dbReference type="GO" id="GO:0019062">
    <property type="term" value="P:virion attachment to host cell"/>
    <property type="evidence" value="ECO:0007669"/>
    <property type="project" value="UniProtKB-UniRule"/>
</dbReference>
<dbReference type="GO" id="GO:0039654">
    <property type="term" value="P:fusion of virus membrane with host endosome membrane"/>
    <property type="evidence" value="ECO:0007669"/>
    <property type="project" value="UniProtKB-UniRule"/>
</dbReference>
<keyword evidence="24 33" id="KW-0175">Coiled coil</keyword>
<evidence type="ECO:0000256" key="13">
    <source>
        <dbReference type="ARBA" id="ARBA00022685"/>
    </source>
</evidence>
<keyword evidence="8 33" id="KW-1170">Fusion of virus membrane with host endosomal membrane</keyword>
<dbReference type="GO" id="GO:0005198">
    <property type="term" value="F:structural molecule activity"/>
    <property type="evidence" value="ECO:0007669"/>
    <property type="project" value="UniProtKB-UniRule"/>
</dbReference>
<keyword evidence="17 33" id="KW-1161">Viral attachment to host cell</keyword>
<dbReference type="Gene3D" id="1.10.287.210">
    <property type="match status" value="1"/>
</dbReference>
<evidence type="ECO:0000256" key="14">
    <source>
        <dbReference type="ARBA" id="ARBA00022692"/>
    </source>
</evidence>
<accession>Q9DL97</accession>
<keyword evidence="10 33" id="KW-1165">Clathrin-mediated endocytosis of virus by host</keyword>
<keyword evidence="12 33" id="KW-1162">Viral penetration into host cytoplasm</keyword>
<evidence type="ECO:0000256" key="20">
    <source>
        <dbReference type="ARBA" id="ARBA00022879"/>
    </source>
</evidence>
<dbReference type="GO" id="GO:0019031">
    <property type="term" value="C:viral envelope"/>
    <property type="evidence" value="ECO:0007669"/>
    <property type="project" value="UniProtKB-KW"/>
</dbReference>
<evidence type="ECO:0000259" key="37">
    <source>
        <dbReference type="Pfam" id="PF00517"/>
    </source>
</evidence>
<comment type="subunit">
    <text evidence="32">The mature envelope protein (Env) consists of a homotrimer of non-covalently associated gp120-gp41 heterodimers. The resulting complex protrudes from the virus surface as a spike. There seems to be as few as 10 spikes on the average virion. Interacts with host CD4, CCR5 and CXCR4. Gp120 also interacts with the C-type lectins CD209/DC-SIGN and CLEC4M/DC-SIGNR (collectively referred to as DC-SIGN(R)). Gp120 and gp41 interact with GalCer. Gp120 interacts with host ITGA4/ITGB7 complex; on CD4+ T-cells, this interaction results in rapid activation of integrin ITGAL/LFA-1, which facilitates efficient cell-to-cell spreading of HIV-1. Gp120 interacts with cell-associated heparan sulfate; this interaction increases virus infectivity on permissive cells and may be involved in infection of CD4- cells.</text>
</comment>
<evidence type="ECO:0000256" key="28">
    <source>
        <dbReference type="ARBA" id="ARBA00023180"/>
    </source>
</evidence>
<evidence type="ECO:0000256" key="19">
    <source>
        <dbReference type="ARBA" id="ARBA00022870"/>
    </source>
</evidence>
<feature type="region of interest" description="MPER; binding to GalCer" evidence="33">
    <location>
        <begin position="667"/>
        <end position="688"/>
    </location>
</feature>
<evidence type="ECO:0000256" key="33">
    <source>
        <dbReference type="HAMAP-Rule" id="MF_04083"/>
    </source>
</evidence>
<reference evidence="38" key="1">
    <citation type="journal article" date="2000" name="J. Virol.">
        <title>Evolution of the human immunodeficiency virus type 1 envelope during infection reveals molecular corollaries of specificity for coreceptor utilization and AIDS pathogenesis.</title>
        <authorList>
            <person name="Hu Q.X."/>
            <person name="Barry A.P."/>
            <person name="Wang Z.X."/>
            <person name="Connolly S.M."/>
            <person name="Peiper S.C."/>
            <person name="Greenberg M.L."/>
        </authorList>
    </citation>
    <scope>NUCLEOTIDE SEQUENCE</scope>
</reference>
<evidence type="ECO:0000259" key="36">
    <source>
        <dbReference type="Pfam" id="PF00516"/>
    </source>
</evidence>
<keyword evidence="27 33" id="KW-1015">Disulfide bond</keyword>
<evidence type="ECO:0000256" key="35">
    <source>
        <dbReference type="SAM" id="MobiDB-lite"/>
    </source>
</evidence>
<dbReference type="GO" id="GO:0019082">
    <property type="term" value="P:viral protein processing"/>
    <property type="evidence" value="ECO:0007669"/>
    <property type="project" value="UniProtKB-UniRule"/>
</dbReference>
<keyword evidence="11 33" id="KW-0945">Host-virus interaction</keyword>
<keyword evidence="29 33" id="KW-0899">Viral immunoevasion</keyword>
<keyword evidence="13 33" id="KW-0165">Cleavage on pair of basic residues</keyword>
<protein>
    <recommendedName>
        <fullName evidence="33">Envelope glycoprotein gp160</fullName>
    </recommendedName>
    <alternativeName>
        <fullName evidence="33">Env polyprotein</fullName>
    </alternativeName>
    <component>
        <recommendedName>
            <fullName evidence="33">Surface protein gp120</fullName>
            <shortName evidence="33">SU</shortName>
        </recommendedName>
        <alternativeName>
            <fullName evidence="33">Glycoprotein 120</fullName>
            <shortName evidence="33">gp120</shortName>
        </alternativeName>
    </component>
    <component>
        <recommendedName>
            <fullName evidence="33">Transmembrane protein gp41</fullName>
            <shortName evidence="33">TM</shortName>
        </recommendedName>
        <alternativeName>
            <fullName evidence="33">Glycoprotein 41</fullName>
            <shortName evidence="33">gp41</shortName>
        </alternativeName>
    </component>
</protein>
<feature type="region of interest" description="Immunosuppression" evidence="33">
    <location>
        <begin position="579"/>
        <end position="597"/>
    </location>
</feature>
<dbReference type="InterPro" id="IPR037527">
    <property type="entry name" value="Gp160"/>
</dbReference>
<proteinExistence type="inferred from homology"/>
<evidence type="ECO:0000256" key="26">
    <source>
        <dbReference type="ARBA" id="ARBA00023139"/>
    </source>
</evidence>
<comment type="domain">
    <text evidence="33">The YXXL motif is involved in determining the exact site of viral release at the surface of infected mononuclear cells and promotes endocytosis. YXXL and di-leucine endocytosis motifs interact directly or indirectly with the clathrin adapter complexes, opperate independently, and their activities are not additive.</text>
</comment>
<comment type="subcellular location">
    <molecule>Surface protein gp120</molecule>
    <subcellularLocation>
        <location evidence="33">Virion membrane</location>
        <topology evidence="33">Peripheral membrane protein</topology>
    </subcellularLocation>
    <subcellularLocation>
        <location evidence="33">Host cell membrane</location>
        <topology evidence="33">Peripheral membrane protein</topology>
    </subcellularLocation>
    <subcellularLocation>
        <location evidence="33">Host endosome membrane</location>
        <topology evidence="33">Single-pass type I membrane protein</topology>
    </subcellularLocation>
    <text evidence="33">The surface protein is not anchored to the viral envelope, but associates with the extravirion surface through its binding to TM. It is probably concentrated at the site of budding and incorporated into the virions possibly by contacts between the cytoplasmic tail of Env and the N-terminus of Gag.</text>
</comment>
<dbReference type="GO" id="GO:0044175">
    <property type="term" value="C:host cell endosome membrane"/>
    <property type="evidence" value="ECO:0007669"/>
    <property type="project" value="UniProtKB-SubCell"/>
</dbReference>
<dbReference type="Pfam" id="PF00516">
    <property type="entry name" value="GP120"/>
    <property type="match status" value="1"/>
</dbReference>
<dbReference type="SUPFAM" id="SSF58069">
    <property type="entry name" value="Virus ectodomain"/>
    <property type="match status" value="1"/>
</dbReference>
<dbReference type="GO" id="GO:0055036">
    <property type="term" value="C:virion membrane"/>
    <property type="evidence" value="ECO:0007669"/>
    <property type="project" value="UniProtKB-SubCell"/>
</dbReference>
<evidence type="ECO:0000256" key="1">
    <source>
        <dbReference type="ARBA" id="ARBA00004402"/>
    </source>
</evidence>
<comment type="PTM">
    <text evidence="33">Specific enzymatic cleavages in vivo yield mature proteins. Envelope glycoproteins are synthesized as a inactive precursor that is heavily N-glycosylated and processed likely by host cell furin in the Golgi to yield the mature SU and TM proteins. The cleavage site between SU and TM requires the minimal sequence [KR]-X-[KR]-R. About 2 of the 9 disulfide bonds of gp41 are reduced by P4HB/PDI, following binding to CD4 receptor.</text>
</comment>
<evidence type="ECO:0000256" key="9">
    <source>
        <dbReference type="ARBA" id="ARBA00022511"/>
    </source>
</evidence>
<keyword evidence="14 33" id="KW-0812">Transmembrane</keyword>
<feature type="short sequence motif" description="YXXL motif; contains endocytosis signal" evidence="33">
    <location>
        <begin position="717"/>
        <end position="720"/>
    </location>
</feature>
<keyword evidence="26 33" id="KW-0564">Palmitate</keyword>
<dbReference type="FunFam" id="2.170.40.20:FF:000001">
    <property type="entry name" value="Envelope glycoprotein gp160"/>
    <property type="match status" value="1"/>
</dbReference>
<feature type="short sequence motif" description="Di-leucine internalization motif" evidence="33">
    <location>
        <begin position="860"/>
        <end position="861"/>
    </location>
</feature>
<reference evidence="38" key="2">
    <citation type="submission" date="2000-10" db="EMBL/GenBank/DDBJ databases">
        <authorList>
            <person name="Hu Q.-X."/>
            <person name="Barry A.P."/>
            <person name="Wang Z.-X."/>
            <person name="Connolly S.M."/>
            <person name="Goodman D."/>
            <person name="Peiper S.C."/>
            <person name="Greenberg M.L."/>
        </authorList>
    </citation>
    <scope>NUCLEOTIDE SEQUENCE</scope>
</reference>
<dbReference type="Pfam" id="PF00517">
    <property type="entry name" value="GP41"/>
    <property type="match status" value="1"/>
</dbReference>
<feature type="domain" description="Human immunodeficiency virus 1 envelope glycoprotein Gp120" evidence="36">
    <location>
        <begin position="33"/>
        <end position="515"/>
    </location>
</feature>
<keyword evidence="21 33" id="KW-1164">Virus endocytosis by host</keyword>
<feature type="disulfide bond" evidence="33">
    <location>
        <begin position="603"/>
        <end position="609"/>
    </location>
</feature>
<feature type="coiled-coil region" evidence="33">
    <location>
        <begin position="638"/>
        <end position="672"/>
    </location>
</feature>
<comment type="miscellaneous">
    <text evidence="33">HIV-1 lineages are divided in three main groups, M (for Major), O (for Outlier), and N (for New, or Non-M, Non-O). The vast majority of strains found worldwide belong to the group M. Group O seems to be endemic to and largely confined to Cameroon and neighboring countries in West Central Africa, where these viruses represent a small minority of HIV-1 strains. The group N is represented by a limited number of isolates from Cameroonian persons. The group M is further subdivided in 9 clades or subtypes (A to D, F to H, J and K).</text>
</comment>
<feature type="chain" id="PRO_5023277614" description="Envelope glycoprotein gp160" evidence="33">
    <location>
        <begin position="32"/>
        <end position="861"/>
    </location>
</feature>
<comment type="PTM">
    <text evidence="33">Highly glycosylated by host. The high number of glycan on the protein is reffered to as 'glycan shield' because it contributes to hide protein sequence from adaptive immune system.</text>
</comment>
<feature type="lipid moiety-binding region" description="S-palmitoyl cysteine; by host" evidence="33">
    <location>
        <position position="769"/>
    </location>
</feature>
<dbReference type="GO" id="GO:1903911">
    <property type="term" value="P:positive regulation of receptor clustering"/>
    <property type="evidence" value="ECO:0007669"/>
    <property type="project" value="UniProtKB-UniRule"/>
</dbReference>
<evidence type="ECO:0000256" key="30">
    <source>
        <dbReference type="ARBA" id="ARBA00023288"/>
    </source>
</evidence>
<feature type="site" description="Cleavage; by host furin" evidence="33">
    <location>
        <begin position="515"/>
        <end position="516"/>
    </location>
</feature>
<organism evidence="38">
    <name type="scientific">Human immunodeficiency virus type 1</name>
    <name type="common">HIV-1</name>
    <dbReference type="NCBI Taxonomy" id="11676"/>
    <lineage>
        <taxon>Viruses</taxon>
        <taxon>Riboviria</taxon>
        <taxon>Pararnavirae</taxon>
        <taxon>Artverviricota</taxon>
        <taxon>Revtraviricetes</taxon>
        <taxon>Ortervirales</taxon>
        <taxon>Retroviridae</taxon>
        <taxon>Orthoretrovirinae</taxon>
        <taxon>Lentivirus</taxon>
        <taxon>Lentivirus humimdef1</taxon>
    </lineage>
</organism>
<feature type="region of interest" description="Disordered" evidence="35">
    <location>
        <begin position="724"/>
        <end position="745"/>
    </location>
</feature>
<comment type="subcellular location">
    <subcellularLocation>
        <location evidence="3">Host cell membrane</location>
        <topology evidence="3">Peripheral membrane protein</topology>
    </subcellularLocation>
    <subcellularLocation>
        <location evidence="1">Host cell membrane</location>
        <topology evidence="1">Single-pass type I membrane protein</topology>
    </subcellularLocation>
    <subcellularLocation>
        <location evidence="2">Host endosome membrane</location>
        <topology evidence="2">Peripheral membrane protein</topology>
    </subcellularLocation>
    <subcellularLocation>
        <location evidence="5">Host endosome membrane</location>
        <topology evidence="5">Single-pass type I membrane protein</topology>
    </subcellularLocation>
    <subcellularLocation>
        <location evidence="6">Virion membrane</location>
        <topology evidence="6">Peripheral membrane protein</topology>
    </subcellularLocation>
    <subcellularLocation>
        <location evidence="4">Virion membrane</location>
        <topology evidence="4">Single-pass type I membrane protein</topology>
    </subcellularLocation>
</comment>
<keyword evidence="16 33" id="KW-0732">Signal</keyword>
<dbReference type="SUPFAM" id="SSF56502">
    <property type="entry name" value="gp120 core"/>
    <property type="match status" value="2"/>
</dbReference>
<feature type="compositionally biased region" description="Basic and acidic residues" evidence="35">
    <location>
        <begin position="730"/>
        <end position="745"/>
    </location>
</feature>
<dbReference type="FunFam" id="1.20.5.490:FF:000001">
    <property type="entry name" value="Envelope glycoprotein gp160"/>
    <property type="match status" value="1"/>
</dbReference>
<evidence type="ECO:0000256" key="4">
    <source>
        <dbReference type="ARBA" id="ARBA00004563"/>
    </source>
</evidence>
<feature type="domain" description="Retroviral envelope protein GP41-like" evidence="37">
    <location>
        <begin position="535"/>
        <end position="723"/>
    </location>
</feature>
<dbReference type="GO" id="GO:1903908">
    <property type="term" value="P:positive regulation of plasma membrane raft polarization"/>
    <property type="evidence" value="ECO:0007669"/>
    <property type="project" value="UniProtKB-UniRule"/>
</dbReference>
<dbReference type="GO" id="GO:0020002">
    <property type="term" value="C:host cell plasma membrane"/>
    <property type="evidence" value="ECO:0007669"/>
    <property type="project" value="UniProtKB-SubCell"/>
</dbReference>
<comment type="miscellaneous">
    <text evidence="33">Inhibitors targeting HIV-1 viral envelope proteins are used as antiretroviral drugs. Attachment of virions to the cell surface via non-specific interactions and CD4 binding can be blocked by inhibitors that include cyanovirin-N, cyclotriazadisulfonamide analogs, PRO 2000, TNX 355 and PRO 542. In addition, BMS 806 can block CD4-induced conformational changes. Env interactions with the coreceptor molecules can be targeted by CCR5 antagonists including SCH-D, maraviroc (UK 427857) and aplaviroc (GW 873140), and the CXCR4 antagonist AMD 070. Fusion of viral and cellular membranes can be inhibited by peptides such as enfuvirtide and tifuvirtide (T 1249). Resistance to inhibitors associated with mutations in Env are observed. Most of the time, single mutations confer only a modest reduction in drug susceptibility. Combination of several mutations is usually required to develop a high-level drug resistance.</text>
</comment>
<keyword evidence="20 33" id="KW-0261">Viral envelope protein</keyword>
<feature type="topological domain" description="Cytoplasmic" evidence="33">
    <location>
        <begin position="711"/>
        <end position="861"/>
    </location>
</feature>
<feature type="disulfide bond" evidence="33">
    <location>
        <begin position="235"/>
        <end position="246"/>
    </location>
</feature>
<dbReference type="Gene3D" id="1.20.5.490">
    <property type="entry name" value="Single helix bin"/>
    <property type="match status" value="1"/>
</dbReference>
<comment type="domain">
    <text evidence="33">The membrane proximal external region (MPER) present in gp41 is a tryptophan-rich region recognized by the antibodies 2F5, Z13, and 4E10. MPER seems to play a role in fusion.</text>
</comment>
<keyword evidence="25 33" id="KW-0472">Membrane</keyword>
<keyword evidence="23 33" id="KW-1039">Host endosome</keyword>
<dbReference type="GO" id="GO:0019064">
    <property type="term" value="P:fusion of virus membrane with host plasma membrane"/>
    <property type="evidence" value="ECO:0007669"/>
    <property type="project" value="UniProtKB-UniRule"/>
</dbReference>
<keyword evidence="28 33" id="KW-0325">Glycoprotein</keyword>
<comment type="domain">
    <text evidence="33 34">The 17 amino acids long immunosuppressive region is present in many retroviral envelope proteins. Synthetic peptides derived from this relatively conserved sequence inhibit immune function in vitro and in vivo.</text>
</comment>
<dbReference type="FunFam" id="2.170.40.20:FF:000003">
    <property type="entry name" value="Envelope glycoprotein gp160"/>
    <property type="match status" value="1"/>
</dbReference>
<organismHost>
    <name type="scientific">Homo sapiens</name>
    <name type="common">Human</name>
    <dbReference type="NCBI Taxonomy" id="9606"/>
</organismHost>
<evidence type="ECO:0000256" key="21">
    <source>
        <dbReference type="ARBA" id="ARBA00022890"/>
    </source>
</evidence>
<evidence type="ECO:0000256" key="3">
    <source>
        <dbReference type="ARBA" id="ARBA00004505"/>
    </source>
</evidence>
<dbReference type="FunFam" id="1.10.287.210:FF:000001">
    <property type="entry name" value="Envelope glycoprotein gp160"/>
    <property type="match status" value="1"/>
</dbReference>
<comment type="subcellular location">
    <molecule>Transmembrane protein gp41</molecule>
    <subcellularLocation>
        <location evidence="33">Virion membrane</location>
        <topology evidence="33">Single-pass type I membrane protein</topology>
    </subcellularLocation>
    <subcellularLocation>
        <location evidence="33">Host cell membrane</location>
        <topology evidence="33">Single-pass type I membrane protein</topology>
    </subcellularLocation>
    <subcellularLocation>
        <location evidence="33">Host endosome membrane</location>
        <topology evidence="33">Single-pass type I membrane protein</topology>
    </subcellularLocation>
    <text evidence="33">It is probably concentrated at the site of budding and incorporated into the virions possibly by contacts between the cytoplasmic tail of Env and the N-terminus of Gag.</text>
</comment>
<evidence type="ECO:0000256" key="23">
    <source>
        <dbReference type="ARBA" id="ARBA00023046"/>
    </source>
</evidence>
<dbReference type="InterPro" id="IPR036377">
    <property type="entry name" value="Gp120_core_sf"/>
</dbReference>
<keyword evidence="7 33" id="KW-1168">Fusion of virus membrane with host membrane</keyword>
<comment type="function">
    <text evidence="33">Envelope glycoprotein gp160: Oligomerizes in the host endoplasmic reticulum into predominantly trimers. In a second time, gp160 transits in the host Golgi, where glycosylation is completed. The precursor is then proteolytically cleaved in the trans-Golgi and thereby activated by cellular furin or furin-like proteases to produce gp120 and gp41.</text>
</comment>
<name>Q9DL97_HV1</name>
<evidence type="ECO:0000256" key="18">
    <source>
        <dbReference type="ARBA" id="ARBA00022844"/>
    </source>
</evidence>
<evidence type="ECO:0000256" key="7">
    <source>
        <dbReference type="ARBA" id="ARBA00022506"/>
    </source>
</evidence>
<evidence type="ECO:0000256" key="11">
    <source>
        <dbReference type="ARBA" id="ARBA00022581"/>
    </source>
</evidence>
<evidence type="ECO:0000256" key="16">
    <source>
        <dbReference type="ARBA" id="ARBA00022729"/>
    </source>
</evidence>
<dbReference type="CDD" id="cd09909">
    <property type="entry name" value="HIV-1-like_HR1-HR2"/>
    <property type="match status" value="1"/>
</dbReference>
<dbReference type="GO" id="GO:0075512">
    <property type="term" value="P:clathrin-dependent endocytosis of virus by host cell"/>
    <property type="evidence" value="ECO:0007669"/>
    <property type="project" value="UniProtKB-UniRule"/>
</dbReference>
<keyword evidence="31 33" id="KW-1160">Virus entry into host cell</keyword>
<feature type="disulfide bond" evidence="33">
    <location>
        <begin position="225"/>
        <end position="254"/>
    </location>
</feature>
<feature type="chain" id="PRO_5023277613" description="Transmembrane protein gp41" evidence="33">
    <location>
        <begin position="516"/>
        <end position="861"/>
    </location>
</feature>
<keyword evidence="15 33" id="KW-0053">Apoptosis</keyword>
<evidence type="ECO:0000256" key="8">
    <source>
        <dbReference type="ARBA" id="ARBA00022510"/>
    </source>
</evidence>
<dbReference type="EMBL" id="AF310109">
    <property type="protein sequence ID" value="AAG36987.1"/>
    <property type="molecule type" value="Genomic_DNA"/>
</dbReference>
<evidence type="ECO:0000256" key="27">
    <source>
        <dbReference type="ARBA" id="ARBA00023157"/>
    </source>
</evidence>
<evidence type="ECO:0000256" key="31">
    <source>
        <dbReference type="ARBA" id="ARBA00023296"/>
    </source>
</evidence>
<keyword evidence="22 33" id="KW-1133">Transmembrane helix</keyword>
<evidence type="ECO:0000256" key="29">
    <source>
        <dbReference type="ARBA" id="ARBA00023280"/>
    </source>
</evidence>
<comment type="function">
    <text evidence="33">Transmembrane protein gp41: Acts as a class I viral fusion protein. Under the current model, the protein has at least 3 conformational states: pre-fusion native state, pre-hairpin intermediate state, and post-fusion hairpin state. During fusion of viral and target intracellular membranes, the coiled coil regions (heptad repeats) assume a trimer-of-hairpins structure, positioning the fusion peptide in close proximity to the C-terminal region of the ectodomain. The formation of this structure appears to drive apposition and subsequent fusion of viral and target cell membranes. Complete fusion occurs in host cell endosomes and is dynamin-dependent, however some lipid transfer might occur at the plasma membrane. The virus undergoes clathrin-dependent internalization long before endosomal fusion, thus minimizing the surface exposure of conserved viral epitopes during fusion and reducing the efficacy of inhibitors targeting these epitopes. Membranes fusion leads to delivery of the nucleocapsid into the cytoplasm.</text>
</comment>
<evidence type="ECO:0000256" key="15">
    <source>
        <dbReference type="ARBA" id="ARBA00022703"/>
    </source>
</evidence>
<feature type="transmembrane region" description="Helical" evidence="34">
    <location>
        <begin position="683"/>
        <end position="710"/>
    </location>
</feature>
<dbReference type="Gene3D" id="2.170.40.20">
    <property type="entry name" value="Human immunodeficiency virus 1, Gp160, envelope glycoprotein"/>
    <property type="match status" value="2"/>
</dbReference>
<comment type="caution">
    <text evidence="33 34">Lacks conserved residue(s) required for the propagation of feature annotation.</text>
</comment>
<comment type="function">
    <text evidence="33">Surface protein gp120: Attaches the virus to the host lymphoid cell by binding to the primary receptor CD4. This interaction induces a structural rearrangement creating a high affinity binding site for a chemokine coreceptor like CXCR4 and/or CCR5. Acts as a ligand for CD209/DC-SIGN and CLEC4M/DC-SIGNR, which are respectively found on dendritic cells (DCs), and on endothelial cells of liver sinusoids and lymph node sinuses. These interactions allow capture of viral particles at mucosal surfaces by these cells and subsequent transmission to permissive cells. HIV subverts the migration properties of dendritic cells to gain access to CD4+ T-cells in lymph nodes. Virus transmission to permissive T-cells occurs either in trans (without DCs infection, through viral capture and transmission), or in cis (following DCs productive infection, through the usual CD4-gp120 interaction), thereby inducing a robust infection. In trans infection, bound virions remain infectious over days and it is proposed that they are not degraded, but protected in non-lysosomal acidic organelles within the DCs close to the cell membrane thus contributing to the viral infectious potential during DCs' migration from the periphery to the lymphoid tissues. On arrival at lymphoid tissues, intact virions recycle back to DCs' cell surface allowing virus transmission to CD4+ T-cells.</text>
</comment>
<evidence type="ECO:0000256" key="32">
    <source>
        <dbReference type="ARBA" id="ARBA00062028"/>
    </source>
</evidence>
<dbReference type="GO" id="GO:0016020">
    <property type="term" value="C:membrane"/>
    <property type="evidence" value="ECO:0007669"/>
    <property type="project" value="UniProtKB-UniRule"/>
</dbReference>
<comment type="subunit">
    <text evidence="33">The mature envelope protein (Env) consists of a homotrimer of non-covalently associated gp120-gp41 heterodimers. The resulting complex protrudes from the virus surface as a spike. There seems to be as few as 10 spikes on the average virion. Surface protein gp120 interacts with host CD4, CCR5 and CXCR4. Gp120 also interacts with the C-type lectins CD209/DC-SIGN and CLEC4M/DC-SIGNR (collectively referred to as DC-SIGN(R)). Gp120 and gp41 interact with GalCer. Gp120 interacts with host ITGA4/ITGB7 complex; on CD4+ T-cells, this interaction results in rapid activation of integrin ITGAL/LFA-1, which facilitates efficient cell-to-cell spreading of HIV-1. Gp120 interacts with cell-associated heparan sulfate; this interaction increases virus infectivity on permissive cells and may be involved in infection of CD4- cells.</text>
</comment>
<comment type="domain">
    <text evidence="33">Some of the most genetically diverse regions of the viral genome are present in Env. They are called variable regions 1 through 5 (V1 through V5). Coreceptor usage of gp120 is determined mainly by the primary structure of the third variable region (V3) in the outer domain of gp120. The sequence of V3 determines which coreceptor, CCR5 and/or CXCR4 (corresponding to R5/macrophage, X4/T cell and R5X4/T cell and macrophage tropism), is used to trigger the fusion potential of the Env complex, and hence which cells the virus can infect. Binding to CCR5 involves a region adjacent in addition to V3.</text>
</comment>
<gene>
    <name evidence="33 38" type="primary">env</name>
</gene>
<feature type="disulfide bond" evidence="33">
    <location>
        <begin position="53"/>
        <end position="73"/>
    </location>
</feature>
<evidence type="ECO:0000256" key="5">
    <source>
        <dbReference type="ARBA" id="ARBA00004578"/>
    </source>
</evidence>